<accession>A0AAU9J3A7</accession>
<dbReference type="AlphaFoldDB" id="A0AAU9J3A7"/>
<gene>
    <name evidence="1" type="ORF">BSTOLATCC_MIC32028</name>
</gene>
<evidence type="ECO:0000313" key="1">
    <source>
        <dbReference type="EMBL" id="CAG9322658.1"/>
    </source>
</evidence>
<organism evidence="1 2">
    <name type="scientific">Blepharisma stoltei</name>
    <dbReference type="NCBI Taxonomy" id="1481888"/>
    <lineage>
        <taxon>Eukaryota</taxon>
        <taxon>Sar</taxon>
        <taxon>Alveolata</taxon>
        <taxon>Ciliophora</taxon>
        <taxon>Postciliodesmatophora</taxon>
        <taxon>Heterotrichea</taxon>
        <taxon>Heterotrichida</taxon>
        <taxon>Blepharismidae</taxon>
        <taxon>Blepharisma</taxon>
    </lineage>
</organism>
<protein>
    <submittedName>
        <fullName evidence="1">Uncharacterized protein</fullName>
    </submittedName>
</protein>
<sequence>MDFKSKLKLTGTARTGLCERFASLISEIPDDMFDRYVDAGYLDDVFDDVMDDYEDEEEWLDERASEDELDEESDIEDLAEVETQENLAIQWLSKLDGDIMGRIRIDARLA</sequence>
<evidence type="ECO:0000313" key="2">
    <source>
        <dbReference type="Proteomes" id="UP001162131"/>
    </source>
</evidence>
<dbReference type="EMBL" id="CAJZBQ010000032">
    <property type="protein sequence ID" value="CAG9322658.1"/>
    <property type="molecule type" value="Genomic_DNA"/>
</dbReference>
<reference evidence="1" key="1">
    <citation type="submission" date="2021-09" db="EMBL/GenBank/DDBJ databases">
        <authorList>
            <consortium name="AG Swart"/>
            <person name="Singh M."/>
            <person name="Singh A."/>
            <person name="Seah K."/>
            <person name="Emmerich C."/>
        </authorList>
    </citation>
    <scope>NUCLEOTIDE SEQUENCE</scope>
    <source>
        <strain evidence="1">ATCC30299</strain>
    </source>
</reference>
<name>A0AAU9J3A7_9CILI</name>
<keyword evidence="2" id="KW-1185">Reference proteome</keyword>
<proteinExistence type="predicted"/>
<dbReference type="Proteomes" id="UP001162131">
    <property type="component" value="Unassembled WGS sequence"/>
</dbReference>
<comment type="caution">
    <text evidence="1">The sequence shown here is derived from an EMBL/GenBank/DDBJ whole genome shotgun (WGS) entry which is preliminary data.</text>
</comment>